<evidence type="ECO:0000256" key="1">
    <source>
        <dbReference type="SAM" id="MobiDB-lite"/>
    </source>
</evidence>
<name>A0A0E9Q617_ANGAN</name>
<protein>
    <recommendedName>
        <fullName evidence="2">Transposase Tc1-like domain-containing protein</fullName>
    </recommendedName>
</protein>
<reference evidence="3" key="2">
    <citation type="journal article" date="2015" name="Fish Shellfish Immunol.">
        <title>Early steps in the European eel (Anguilla anguilla)-Vibrio vulnificus interaction in the gills: Role of the RtxA13 toxin.</title>
        <authorList>
            <person name="Callol A."/>
            <person name="Pajuelo D."/>
            <person name="Ebbesson L."/>
            <person name="Teles M."/>
            <person name="MacKenzie S."/>
            <person name="Amaro C."/>
        </authorList>
    </citation>
    <scope>NUCLEOTIDE SEQUENCE</scope>
</reference>
<dbReference type="GO" id="GO:0003677">
    <property type="term" value="F:DNA binding"/>
    <property type="evidence" value="ECO:0007669"/>
    <property type="project" value="InterPro"/>
</dbReference>
<dbReference type="GO" id="GO:0015074">
    <property type="term" value="P:DNA integration"/>
    <property type="evidence" value="ECO:0007669"/>
    <property type="project" value="InterPro"/>
</dbReference>
<organism evidence="3">
    <name type="scientific">Anguilla anguilla</name>
    <name type="common">European freshwater eel</name>
    <name type="synonym">Muraena anguilla</name>
    <dbReference type="NCBI Taxonomy" id="7936"/>
    <lineage>
        <taxon>Eukaryota</taxon>
        <taxon>Metazoa</taxon>
        <taxon>Chordata</taxon>
        <taxon>Craniata</taxon>
        <taxon>Vertebrata</taxon>
        <taxon>Euteleostomi</taxon>
        <taxon>Actinopterygii</taxon>
        <taxon>Neopterygii</taxon>
        <taxon>Teleostei</taxon>
        <taxon>Anguilliformes</taxon>
        <taxon>Anguillidae</taxon>
        <taxon>Anguilla</taxon>
    </lineage>
</organism>
<reference evidence="3" key="1">
    <citation type="submission" date="2014-11" db="EMBL/GenBank/DDBJ databases">
        <authorList>
            <person name="Amaro Gonzalez C."/>
        </authorList>
    </citation>
    <scope>NUCLEOTIDE SEQUENCE</scope>
</reference>
<feature type="region of interest" description="Disordered" evidence="1">
    <location>
        <begin position="1"/>
        <end position="34"/>
    </location>
</feature>
<dbReference type="GO" id="GO:0006313">
    <property type="term" value="P:DNA transposition"/>
    <property type="evidence" value="ECO:0007669"/>
    <property type="project" value="InterPro"/>
</dbReference>
<dbReference type="EMBL" id="GBXM01097014">
    <property type="protein sequence ID" value="JAH11563.1"/>
    <property type="molecule type" value="Transcribed_RNA"/>
</dbReference>
<proteinExistence type="predicted"/>
<dbReference type="InterPro" id="IPR002492">
    <property type="entry name" value="Transposase_Tc1-like"/>
</dbReference>
<dbReference type="Pfam" id="PF01498">
    <property type="entry name" value="HTH_Tnp_Tc3_2"/>
    <property type="match status" value="1"/>
</dbReference>
<feature type="compositionally biased region" description="Polar residues" evidence="1">
    <location>
        <begin position="1"/>
        <end position="14"/>
    </location>
</feature>
<evidence type="ECO:0000259" key="2">
    <source>
        <dbReference type="Pfam" id="PF01498"/>
    </source>
</evidence>
<sequence>MSKTTIQRRQQQHNLKGCTPRSKPLVSLKNRTAR</sequence>
<feature type="domain" description="Transposase Tc1-like" evidence="2">
    <location>
        <begin position="2"/>
        <end position="34"/>
    </location>
</feature>
<dbReference type="AlphaFoldDB" id="A0A0E9Q617"/>
<accession>A0A0E9Q617</accession>
<evidence type="ECO:0000313" key="3">
    <source>
        <dbReference type="EMBL" id="JAH11563.1"/>
    </source>
</evidence>